<comment type="caution">
    <text evidence="2">The sequence shown here is derived from an EMBL/GenBank/DDBJ whole genome shotgun (WGS) entry which is preliminary data.</text>
</comment>
<gene>
    <name evidence="2" type="ORF">IFM89_000138</name>
</gene>
<proteinExistence type="predicted"/>
<dbReference type="EMBL" id="JADFTS010000008">
    <property type="protein sequence ID" value="KAF9590882.1"/>
    <property type="molecule type" value="Genomic_DNA"/>
</dbReference>
<organism evidence="2 3">
    <name type="scientific">Coptis chinensis</name>
    <dbReference type="NCBI Taxonomy" id="261450"/>
    <lineage>
        <taxon>Eukaryota</taxon>
        <taxon>Viridiplantae</taxon>
        <taxon>Streptophyta</taxon>
        <taxon>Embryophyta</taxon>
        <taxon>Tracheophyta</taxon>
        <taxon>Spermatophyta</taxon>
        <taxon>Magnoliopsida</taxon>
        <taxon>Ranunculales</taxon>
        <taxon>Ranunculaceae</taxon>
        <taxon>Coptidoideae</taxon>
        <taxon>Coptis</taxon>
    </lineage>
</organism>
<accession>A0A835H344</accession>
<dbReference type="PANTHER" id="PTHR36791">
    <property type="entry name" value="OS03G0363400 PROTEIN"/>
    <property type="match status" value="1"/>
</dbReference>
<dbReference type="PANTHER" id="PTHR36791:SF2">
    <property type="entry name" value="OS03G0363400 PROTEIN"/>
    <property type="match status" value="1"/>
</dbReference>
<sequence>MSQAISITTIHAAAKPPKSKSKAKNPPSTIGFGNIKRKEDPPWKCVQNCGACCKLVKSPSFATPEEIFENPSDIELYKTMVGPDGWCIHLNKSTRTCSIYNERPYFCRVEPSVFETLYGIDKKKFNKEACSCCRDSIKAVYGARSQELENFNRNLKCSSAS</sequence>
<reference evidence="2 3" key="1">
    <citation type="submission" date="2020-10" db="EMBL/GenBank/DDBJ databases">
        <title>The Coptis chinensis genome and diversification of protoberbering-type alkaloids.</title>
        <authorList>
            <person name="Wang B."/>
            <person name="Shu S."/>
            <person name="Song C."/>
            <person name="Liu Y."/>
        </authorList>
    </citation>
    <scope>NUCLEOTIDE SEQUENCE [LARGE SCALE GENOMIC DNA]</scope>
    <source>
        <strain evidence="2">HL-2020</strain>
        <tissue evidence="2">Leaf</tissue>
    </source>
</reference>
<name>A0A835H344_9MAGN</name>
<feature type="region of interest" description="Disordered" evidence="1">
    <location>
        <begin position="13"/>
        <end position="34"/>
    </location>
</feature>
<evidence type="ECO:0000313" key="3">
    <source>
        <dbReference type="Proteomes" id="UP000631114"/>
    </source>
</evidence>
<dbReference type="AlphaFoldDB" id="A0A835H344"/>
<evidence type="ECO:0000256" key="1">
    <source>
        <dbReference type="SAM" id="MobiDB-lite"/>
    </source>
</evidence>
<protein>
    <submittedName>
        <fullName evidence="2">Uncharacterized protein</fullName>
    </submittedName>
</protein>
<dbReference type="InterPro" id="IPR005358">
    <property type="entry name" value="Puta_zinc/iron-chelating_dom"/>
</dbReference>
<dbReference type="Pfam" id="PF03692">
    <property type="entry name" value="CxxCxxCC"/>
    <property type="match status" value="1"/>
</dbReference>
<dbReference type="OrthoDB" id="1876721at2759"/>
<keyword evidence="3" id="KW-1185">Reference proteome</keyword>
<dbReference type="Proteomes" id="UP000631114">
    <property type="component" value="Unassembled WGS sequence"/>
</dbReference>
<evidence type="ECO:0000313" key="2">
    <source>
        <dbReference type="EMBL" id="KAF9590882.1"/>
    </source>
</evidence>